<accession>A0AAW0E6Y2</accession>
<dbReference type="Proteomes" id="UP001383192">
    <property type="component" value="Unassembled WGS sequence"/>
</dbReference>
<dbReference type="InterPro" id="IPR032675">
    <property type="entry name" value="LRR_dom_sf"/>
</dbReference>
<feature type="region of interest" description="Disordered" evidence="1">
    <location>
        <begin position="1"/>
        <end position="35"/>
    </location>
</feature>
<evidence type="ECO:0008006" key="4">
    <source>
        <dbReference type="Google" id="ProtNLM"/>
    </source>
</evidence>
<dbReference type="SUPFAM" id="SSF52047">
    <property type="entry name" value="RNI-like"/>
    <property type="match status" value="1"/>
</dbReference>
<reference evidence="2 3" key="1">
    <citation type="submission" date="2024-01" db="EMBL/GenBank/DDBJ databases">
        <title>A draft genome for a cacao thread blight-causing isolate of Paramarasmius palmivorus.</title>
        <authorList>
            <person name="Baruah I.K."/>
            <person name="Bukari Y."/>
            <person name="Amoako-Attah I."/>
            <person name="Meinhardt L.W."/>
            <person name="Bailey B.A."/>
            <person name="Cohen S.P."/>
        </authorList>
    </citation>
    <scope>NUCLEOTIDE SEQUENCE [LARGE SCALE GENOMIC DNA]</scope>
    <source>
        <strain evidence="2 3">GH-12</strain>
    </source>
</reference>
<feature type="compositionally biased region" description="Acidic residues" evidence="1">
    <location>
        <begin position="560"/>
        <end position="579"/>
    </location>
</feature>
<dbReference type="Gene3D" id="3.80.10.10">
    <property type="entry name" value="Ribonuclease Inhibitor"/>
    <property type="match status" value="1"/>
</dbReference>
<organism evidence="2 3">
    <name type="scientific">Paramarasmius palmivorus</name>
    <dbReference type="NCBI Taxonomy" id="297713"/>
    <lineage>
        <taxon>Eukaryota</taxon>
        <taxon>Fungi</taxon>
        <taxon>Dikarya</taxon>
        <taxon>Basidiomycota</taxon>
        <taxon>Agaricomycotina</taxon>
        <taxon>Agaricomycetes</taxon>
        <taxon>Agaricomycetidae</taxon>
        <taxon>Agaricales</taxon>
        <taxon>Marasmiineae</taxon>
        <taxon>Marasmiaceae</taxon>
        <taxon>Paramarasmius</taxon>
    </lineage>
</organism>
<gene>
    <name evidence="2" type="ORF">VNI00_002056</name>
</gene>
<dbReference type="AlphaFoldDB" id="A0AAW0E6Y2"/>
<name>A0AAW0E6Y2_9AGAR</name>
<evidence type="ECO:0000313" key="2">
    <source>
        <dbReference type="EMBL" id="KAK7058422.1"/>
    </source>
</evidence>
<feature type="region of interest" description="Disordered" evidence="1">
    <location>
        <begin position="543"/>
        <end position="579"/>
    </location>
</feature>
<keyword evidence="3" id="KW-1185">Reference proteome</keyword>
<evidence type="ECO:0000256" key="1">
    <source>
        <dbReference type="SAM" id="MobiDB-lite"/>
    </source>
</evidence>
<protein>
    <recommendedName>
        <fullName evidence="4">F-box domain-containing protein</fullName>
    </recommendedName>
</protein>
<comment type="caution">
    <text evidence="2">The sequence shown here is derived from an EMBL/GenBank/DDBJ whole genome shotgun (WGS) entry which is preliminary data.</text>
</comment>
<sequence>MKKRGERSTGSTRSTRSSRKRAKHAQDPEVAEPTTPYIHQSSKLVNLSPELLEIIFLECFRADTHGHAFSKNAVPWIVTQVCRRWRQVALATSSLWSIIRIETGRLLAPKEPLKMLQAYLDRSQPMHISCMLDLGWDRTTEGKGHGRKLNNQIVKLLIAHSKRWYDMEITIMRSGSRLWAEFQALKGMPELRSLSLHGNMIEAYCKPEKLKEIAGMFLGASHLREARINIELPLFYQSRIMSSDKDDFSDEDGLPSGTPLLVLPWSQLRELTLADVYTQSLLRILPFLVNLEYLDAYVEVDWGVKDVSNDRIVHSKLRYLSLTGRDNTDIQTFTSKVMVPAIEDLRIGRPTYYSMAGVRGADRSERLSEPPIHLSSVVAHYVAHAEGKIRLLDTDMSTLSIPDFPKVLRSLHSVEEVHLRRASSKDIHTLLNLQNGMCPNLKSLRLIFEDDSYCDVEFLKGLVEMVKARSSGLQRLSFCVTRRGKPVEAPILLDKGGERLFQQLLILGQGSLDLCGNLVDKKWFSTDRDDHWTMARKERRSTRFGNTSRAEADHLMDWFPEGEEEEDEETESDTDTDLG</sequence>
<evidence type="ECO:0000313" key="3">
    <source>
        <dbReference type="Proteomes" id="UP001383192"/>
    </source>
</evidence>
<dbReference type="EMBL" id="JAYKXP010000005">
    <property type="protein sequence ID" value="KAK7058422.1"/>
    <property type="molecule type" value="Genomic_DNA"/>
</dbReference>
<proteinExistence type="predicted"/>